<protein>
    <recommendedName>
        <fullName evidence="5">Stress-associated endoplasmic reticulum protein</fullName>
    </recommendedName>
</protein>
<dbReference type="Proteomes" id="UP001146120">
    <property type="component" value="Unassembled WGS sequence"/>
</dbReference>
<sequence length="90" mass="10111">MELRSRAGQQKRDNGGAGLRDVSLGPTIYAGERYGKMSERMKRMQKRALDADAADKLLTPRLVGFGLAVGMLLVIFVWIQFKVSARRNRD</sequence>
<evidence type="ECO:0000313" key="3">
    <source>
        <dbReference type="EMBL" id="DAZ95529.1"/>
    </source>
</evidence>
<dbReference type="EMBL" id="DAKRPA010000200">
    <property type="protein sequence ID" value="DAZ95529.1"/>
    <property type="molecule type" value="Genomic_DNA"/>
</dbReference>
<feature type="compositionally biased region" description="Basic and acidic residues" evidence="1">
    <location>
        <begin position="1"/>
        <end position="14"/>
    </location>
</feature>
<keyword evidence="2" id="KW-1133">Transmembrane helix</keyword>
<gene>
    <name evidence="3" type="ORF">N0F65_005221</name>
</gene>
<name>A0AAV2YQ58_9STRA</name>
<organism evidence="3 4">
    <name type="scientific">Lagenidium giganteum</name>
    <dbReference type="NCBI Taxonomy" id="4803"/>
    <lineage>
        <taxon>Eukaryota</taxon>
        <taxon>Sar</taxon>
        <taxon>Stramenopiles</taxon>
        <taxon>Oomycota</taxon>
        <taxon>Peronosporomycetes</taxon>
        <taxon>Pythiales</taxon>
        <taxon>Pythiaceae</taxon>
    </lineage>
</organism>
<feature type="region of interest" description="Disordered" evidence="1">
    <location>
        <begin position="1"/>
        <end position="20"/>
    </location>
</feature>
<feature type="transmembrane region" description="Helical" evidence="2">
    <location>
        <begin position="62"/>
        <end position="81"/>
    </location>
</feature>
<keyword evidence="4" id="KW-1185">Reference proteome</keyword>
<reference evidence="3" key="1">
    <citation type="submission" date="2022-11" db="EMBL/GenBank/DDBJ databases">
        <authorList>
            <person name="Morgan W.R."/>
            <person name="Tartar A."/>
        </authorList>
    </citation>
    <scope>NUCLEOTIDE SEQUENCE</scope>
    <source>
        <strain evidence="3">ARSEF 373</strain>
    </source>
</reference>
<evidence type="ECO:0000313" key="4">
    <source>
        <dbReference type="Proteomes" id="UP001146120"/>
    </source>
</evidence>
<reference evidence="3" key="2">
    <citation type="journal article" date="2023" name="Microbiol Resour">
        <title>Decontamination and Annotation of the Draft Genome Sequence of the Oomycete Lagenidium giganteum ARSEF 373.</title>
        <authorList>
            <person name="Morgan W.R."/>
            <person name="Tartar A."/>
        </authorList>
    </citation>
    <scope>NUCLEOTIDE SEQUENCE</scope>
    <source>
        <strain evidence="3">ARSEF 373</strain>
    </source>
</reference>
<keyword evidence="2" id="KW-0812">Transmembrane</keyword>
<evidence type="ECO:0000256" key="2">
    <source>
        <dbReference type="SAM" id="Phobius"/>
    </source>
</evidence>
<evidence type="ECO:0008006" key="5">
    <source>
        <dbReference type="Google" id="ProtNLM"/>
    </source>
</evidence>
<proteinExistence type="predicted"/>
<dbReference type="AlphaFoldDB" id="A0AAV2YQ58"/>
<accession>A0AAV2YQ58</accession>
<evidence type="ECO:0000256" key="1">
    <source>
        <dbReference type="SAM" id="MobiDB-lite"/>
    </source>
</evidence>
<comment type="caution">
    <text evidence="3">The sequence shown here is derived from an EMBL/GenBank/DDBJ whole genome shotgun (WGS) entry which is preliminary data.</text>
</comment>
<keyword evidence="2" id="KW-0472">Membrane</keyword>